<name>A0AAN7VHY6_9COLE</name>
<evidence type="ECO:0000256" key="5">
    <source>
        <dbReference type="ARBA" id="ARBA00023125"/>
    </source>
</evidence>
<comment type="function">
    <text evidence="8">Part of the SNAPc complex required for the transcription of both RNA polymerase II and III small-nuclear RNA genes. Binds to the proximal sequence element (PSE), a non-TATA-box basal promoter element common to these 2 types of genes. Recruits TBP and BRF2 to the U6 snRNA TATA box.</text>
</comment>
<keyword evidence="5" id="KW-0238">DNA-binding</keyword>
<dbReference type="EMBL" id="JAVRBK010000003">
    <property type="protein sequence ID" value="KAK5646794.1"/>
    <property type="molecule type" value="Genomic_DNA"/>
</dbReference>
<dbReference type="GO" id="GO:0003681">
    <property type="term" value="F:bent DNA binding"/>
    <property type="evidence" value="ECO:0007669"/>
    <property type="project" value="TreeGrafter"/>
</dbReference>
<keyword evidence="7" id="KW-0539">Nucleus</keyword>
<comment type="subcellular location">
    <subcellularLocation>
        <location evidence="1">Nucleus</location>
    </subcellularLocation>
</comment>
<comment type="subunit">
    <text evidence="9">Part of the SNAPc complex composed of 5 subunits: SNAPC1, SNAPC2, SNAPC3, SNAPC4 and SNAPC5. SNAPC3 interacts with SNAPC1.</text>
</comment>
<dbReference type="Pfam" id="PF12251">
    <property type="entry name" value="SNAPC3"/>
    <property type="match status" value="1"/>
</dbReference>
<reference evidence="11 12" key="1">
    <citation type="journal article" date="2024" name="Insects">
        <title>An Improved Chromosome-Level Genome Assembly of the Firefly Pyrocoelia pectoralis.</title>
        <authorList>
            <person name="Fu X."/>
            <person name="Meyer-Rochow V.B."/>
            <person name="Ballantyne L."/>
            <person name="Zhu X."/>
        </authorList>
    </citation>
    <scope>NUCLEOTIDE SEQUENCE [LARGE SCALE GENOMIC DNA]</scope>
    <source>
        <strain evidence="11">XCY_ONT2</strain>
    </source>
</reference>
<dbReference type="Proteomes" id="UP001329430">
    <property type="component" value="Chromosome 3"/>
</dbReference>
<dbReference type="GO" id="GO:0042796">
    <property type="term" value="P:snRNA transcription by RNA polymerase III"/>
    <property type="evidence" value="ECO:0007669"/>
    <property type="project" value="TreeGrafter"/>
</dbReference>
<evidence type="ECO:0000256" key="4">
    <source>
        <dbReference type="ARBA" id="ARBA00023015"/>
    </source>
</evidence>
<evidence type="ECO:0000313" key="11">
    <source>
        <dbReference type="EMBL" id="KAK5646794.1"/>
    </source>
</evidence>
<evidence type="ECO:0000256" key="1">
    <source>
        <dbReference type="ARBA" id="ARBA00004123"/>
    </source>
</evidence>
<keyword evidence="12" id="KW-1185">Reference proteome</keyword>
<evidence type="ECO:0000313" key="12">
    <source>
        <dbReference type="Proteomes" id="UP001329430"/>
    </source>
</evidence>
<evidence type="ECO:0000256" key="10">
    <source>
        <dbReference type="ARBA" id="ARBA00029606"/>
    </source>
</evidence>
<evidence type="ECO:0000256" key="3">
    <source>
        <dbReference type="ARBA" id="ARBA00013634"/>
    </source>
</evidence>
<evidence type="ECO:0000256" key="8">
    <source>
        <dbReference type="ARBA" id="ARBA00025193"/>
    </source>
</evidence>
<dbReference type="AlphaFoldDB" id="A0AAN7VHY6"/>
<keyword evidence="4" id="KW-0805">Transcription regulation</keyword>
<evidence type="ECO:0000256" key="9">
    <source>
        <dbReference type="ARBA" id="ARBA00025958"/>
    </source>
</evidence>
<dbReference type="GO" id="GO:0001046">
    <property type="term" value="F:core promoter sequence-specific DNA binding"/>
    <property type="evidence" value="ECO:0007669"/>
    <property type="project" value="TreeGrafter"/>
</dbReference>
<dbReference type="GO" id="GO:0000978">
    <property type="term" value="F:RNA polymerase II cis-regulatory region sequence-specific DNA binding"/>
    <property type="evidence" value="ECO:0007669"/>
    <property type="project" value="TreeGrafter"/>
</dbReference>
<proteinExistence type="inferred from homology"/>
<dbReference type="GO" id="GO:0019185">
    <property type="term" value="C:snRNA-activating protein complex"/>
    <property type="evidence" value="ECO:0007669"/>
    <property type="project" value="TreeGrafter"/>
</dbReference>
<protein>
    <recommendedName>
        <fullName evidence="3">snRNA-activating protein complex subunit 3</fullName>
    </recommendedName>
    <alternativeName>
        <fullName evidence="10">Small nuclear RNA-activating complex polypeptide 3</fullName>
    </alternativeName>
</protein>
<dbReference type="PANTHER" id="PTHR13421:SF16">
    <property type="entry name" value="SNRNA-ACTIVATING PROTEIN COMPLEX SUBUNIT 3"/>
    <property type="match status" value="1"/>
</dbReference>
<dbReference type="GO" id="GO:0001006">
    <property type="term" value="F:RNA polymerase III type 3 promoter sequence-specific DNA binding"/>
    <property type="evidence" value="ECO:0007669"/>
    <property type="project" value="TreeGrafter"/>
</dbReference>
<gene>
    <name evidence="11" type="ORF">RI129_005258</name>
</gene>
<dbReference type="GO" id="GO:0042795">
    <property type="term" value="P:snRNA transcription by RNA polymerase II"/>
    <property type="evidence" value="ECO:0007669"/>
    <property type="project" value="TreeGrafter"/>
</dbReference>
<organism evidence="11 12">
    <name type="scientific">Pyrocoelia pectoralis</name>
    <dbReference type="NCBI Taxonomy" id="417401"/>
    <lineage>
        <taxon>Eukaryota</taxon>
        <taxon>Metazoa</taxon>
        <taxon>Ecdysozoa</taxon>
        <taxon>Arthropoda</taxon>
        <taxon>Hexapoda</taxon>
        <taxon>Insecta</taxon>
        <taxon>Pterygota</taxon>
        <taxon>Neoptera</taxon>
        <taxon>Endopterygota</taxon>
        <taxon>Coleoptera</taxon>
        <taxon>Polyphaga</taxon>
        <taxon>Elateriformia</taxon>
        <taxon>Elateroidea</taxon>
        <taxon>Lampyridae</taxon>
        <taxon>Lampyrinae</taxon>
        <taxon>Pyrocoelia</taxon>
    </lineage>
</organism>
<evidence type="ECO:0000256" key="7">
    <source>
        <dbReference type="ARBA" id="ARBA00023242"/>
    </source>
</evidence>
<dbReference type="GO" id="GO:0005634">
    <property type="term" value="C:nucleus"/>
    <property type="evidence" value="ECO:0007669"/>
    <property type="project" value="UniProtKB-SubCell"/>
</dbReference>
<sequence>MKKIYPPEHFDCSKKFNLKEEFKALTELKIYPSEVNVDYLRNKEYHEVLCKELNITDPMERRRLREISHEKLLTVDGEDERKHDFNDGLRNSVKLKPPIQVNDNASDLSCVKARQMLKSQLTEIYSKHRYHADLYECETEMAKDTTVPPQIATPKDALCGLSIRIYHPFNFTYSLRAECRSIANIHTNLKFSQEILVLTSNTLAELRDCIKCYSDEGVCHEIENPSISHPFESSKKKYPSGFLFIDNVFYNDNRHSKSIDYSEVVRKWGAERDIKMDVGCMASTRIGELSLRFGYPYVYQHQGKCEHIFAFVDGWILNKKDNLNPEKYPICTSIHQPYSKLCSICCVEGAQWICVDSDRMPLNPMLLCELCFKSFNFVDGKKVGSFKAYPFFGQKIYTK</sequence>
<evidence type="ECO:0000256" key="2">
    <source>
        <dbReference type="ARBA" id="ARBA00010410"/>
    </source>
</evidence>
<keyword evidence="6" id="KW-0804">Transcription</keyword>
<evidence type="ECO:0000256" key="6">
    <source>
        <dbReference type="ARBA" id="ARBA00023163"/>
    </source>
</evidence>
<comment type="similarity">
    <text evidence="2">Belongs to the SNAPC3/SRD2 family.</text>
</comment>
<dbReference type="InterPro" id="IPR022042">
    <property type="entry name" value="snRNA-activating_su3"/>
</dbReference>
<dbReference type="PANTHER" id="PTHR13421">
    <property type="entry name" value="SNRNA-ACTIVATING PROTEIN COMPLEX SUBUNIT 3"/>
    <property type="match status" value="1"/>
</dbReference>
<accession>A0AAN7VHY6</accession>
<comment type="caution">
    <text evidence="11">The sequence shown here is derived from an EMBL/GenBank/DDBJ whole genome shotgun (WGS) entry which is preliminary data.</text>
</comment>